<comment type="caution">
    <text evidence="2">The sequence shown here is derived from an EMBL/GenBank/DDBJ whole genome shotgun (WGS) entry which is preliminary data.</text>
</comment>
<feature type="region of interest" description="Disordered" evidence="1">
    <location>
        <begin position="44"/>
        <end position="63"/>
    </location>
</feature>
<evidence type="ECO:0000313" key="2">
    <source>
        <dbReference type="EMBL" id="KAK3393490.1"/>
    </source>
</evidence>
<feature type="region of interest" description="Disordered" evidence="1">
    <location>
        <begin position="223"/>
        <end position="247"/>
    </location>
</feature>
<dbReference type="EMBL" id="JAULSW010000001">
    <property type="protein sequence ID" value="KAK3393490.1"/>
    <property type="molecule type" value="Genomic_DNA"/>
</dbReference>
<organism evidence="2 3">
    <name type="scientific">Podospora didyma</name>
    <dbReference type="NCBI Taxonomy" id="330526"/>
    <lineage>
        <taxon>Eukaryota</taxon>
        <taxon>Fungi</taxon>
        <taxon>Dikarya</taxon>
        <taxon>Ascomycota</taxon>
        <taxon>Pezizomycotina</taxon>
        <taxon>Sordariomycetes</taxon>
        <taxon>Sordariomycetidae</taxon>
        <taxon>Sordariales</taxon>
        <taxon>Podosporaceae</taxon>
        <taxon>Podospora</taxon>
    </lineage>
</organism>
<accession>A0AAE0U7K2</accession>
<dbReference type="Proteomes" id="UP001285441">
    <property type="component" value="Unassembled WGS sequence"/>
</dbReference>
<sequence>MAPGLDKLERRLDRLEKFFSKKRKAPGNSLDNMMVPSLSISTRRETGFQTFPQPSFIRPTSTRMLARDEPLRARRAHSLPESPNKPGLGSSNTSSDTTPTTPTGLRDHFPSIPQRSSSLCRQDTAFTLAELLDFSFPSHSRRSEVFHTPDPLARYRSRSGSRSKSRSASASVSPKAQVDRKRRVHEPCEQAAMAHQQYPITPPLSAHHDGSFSSMHFYIDKHMIDPHGNPTPETSPRLIPLPDPKPNELELDQTVRSQRPKSLDAAACISHGPAGTLRRATSLSTLPKLSTPTAASEISLILREPTFGDFLSLSDDDIADGQPIHRPQLTPTSKAPACALPPNPPALLMSLPHISNCHPLLTLSPPLSTRPATTAAFEAARIAARYKFDMVYVVNLWPTHMGSSRRRTRRRTVPKRLSLTSNGATASPNLPTPSPKNTSANEVERVSLAPDSPPANITGRLLAAYGLSTMRSPFRVSAPVLQMVLRDGSWSEYRNDGAAKDELARGYSCSFYTGHSPDRRMRNPNAEGDTGSPTEASPKKGKARAPNRGIVFAAYRLPRADGTTLASSPAELESLRKDAETLVDMSIDIHQTPMRRRSSTKA</sequence>
<evidence type="ECO:0000256" key="1">
    <source>
        <dbReference type="SAM" id="MobiDB-lite"/>
    </source>
</evidence>
<feature type="compositionally biased region" description="Polar residues" evidence="1">
    <location>
        <begin position="47"/>
        <end position="63"/>
    </location>
</feature>
<name>A0AAE0U7K2_9PEZI</name>
<feature type="region of interest" description="Disordered" evidence="1">
    <location>
        <begin position="513"/>
        <end position="547"/>
    </location>
</feature>
<evidence type="ECO:0000313" key="3">
    <source>
        <dbReference type="Proteomes" id="UP001285441"/>
    </source>
</evidence>
<protein>
    <submittedName>
        <fullName evidence="2">Uncharacterized protein</fullName>
    </submittedName>
</protein>
<keyword evidence="3" id="KW-1185">Reference proteome</keyword>
<proteinExistence type="predicted"/>
<reference evidence="2" key="2">
    <citation type="submission" date="2023-06" db="EMBL/GenBank/DDBJ databases">
        <authorList>
            <consortium name="Lawrence Berkeley National Laboratory"/>
            <person name="Haridas S."/>
            <person name="Hensen N."/>
            <person name="Bonometti L."/>
            <person name="Westerberg I."/>
            <person name="Brannstrom I.O."/>
            <person name="Guillou S."/>
            <person name="Cros-Aarteil S."/>
            <person name="Calhoun S."/>
            <person name="Kuo A."/>
            <person name="Mondo S."/>
            <person name="Pangilinan J."/>
            <person name="Riley R."/>
            <person name="LaButti K."/>
            <person name="Andreopoulos B."/>
            <person name="Lipzen A."/>
            <person name="Chen C."/>
            <person name="Yanf M."/>
            <person name="Daum C."/>
            <person name="Ng V."/>
            <person name="Clum A."/>
            <person name="Steindorff A."/>
            <person name="Ohm R."/>
            <person name="Martin F."/>
            <person name="Silar P."/>
            <person name="Natvig D."/>
            <person name="Lalanne C."/>
            <person name="Gautier V."/>
            <person name="Ament-velasquez S.L."/>
            <person name="Kruys A."/>
            <person name="Hutchinson M.I."/>
            <person name="Powell A.J."/>
            <person name="Barry K."/>
            <person name="Miller A.N."/>
            <person name="Grigoriev I.V."/>
            <person name="Debuchy R."/>
            <person name="Gladieux P."/>
            <person name="Thoren M.H."/>
            <person name="Johannesson H."/>
        </authorList>
    </citation>
    <scope>NUCLEOTIDE SEQUENCE</scope>
    <source>
        <strain evidence="2">CBS 232.78</strain>
    </source>
</reference>
<feature type="region of interest" description="Disordered" evidence="1">
    <location>
        <begin position="75"/>
        <end position="116"/>
    </location>
</feature>
<feature type="compositionally biased region" description="Polar residues" evidence="1">
    <location>
        <begin position="418"/>
        <end position="441"/>
    </location>
</feature>
<feature type="compositionally biased region" description="Basic residues" evidence="1">
    <location>
        <begin position="155"/>
        <end position="165"/>
    </location>
</feature>
<dbReference type="AlphaFoldDB" id="A0AAE0U7K2"/>
<reference evidence="2" key="1">
    <citation type="journal article" date="2023" name="Mol. Phylogenet. Evol.">
        <title>Genome-scale phylogeny and comparative genomics of the fungal order Sordariales.</title>
        <authorList>
            <person name="Hensen N."/>
            <person name="Bonometti L."/>
            <person name="Westerberg I."/>
            <person name="Brannstrom I.O."/>
            <person name="Guillou S."/>
            <person name="Cros-Aarteil S."/>
            <person name="Calhoun S."/>
            <person name="Haridas S."/>
            <person name="Kuo A."/>
            <person name="Mondo S."/>
            <person name="Pangilinan J."/>
            <person name="Riley R."/>
            <person name="LaButti K."/>
            <person name="Andreopoulos B."/>
            <person name="Lipzen A."/>
            <person name="Chen C."/>
            <person name="Yan M."/>
            <person name="Daum C."/>
            <person name="Ng V."/>
            <person name="Clum A."/>
            <person name="Steindorff A."/>
            <person name="Ohm R.A."/>
            <person name="Martin F."/>
            <person name="Silar P."/>
            <person name="Natvig D.O."/>
            <person name="Lalanne C."/>
            <person name="Gautier V."/>
            <person name="Ament-Velasquez S.L."/>
            <person name="Kruys A."/>
            <person name="Hutchinson M.I."/>
            <person name="Powell A.J."/>
            <person name="Barry K."/>
            <person name="Miller A.N."/>
            <person name="Grigoriev I.V."/>
            <person name="Debuchy R."/>
            <person name="Gladieux P."/>
            <person name="Hiltunen Thoren M."/>
            <person name="Johannesson H."/>
        </authorList>
    </citation>
    <scope>NUCLEOTIDE SEQUENCE</scope>
    <source>
        <strain evidence="2">CBS 232.78</strain>
    </source>
</reference>
<feature type="region of interest" description="Disordered" evidence="1">
    <location>
        <begin position="141"/>
        <end position="185"/>
    </location>
</feature>
<gene>
    <name evidence="2" type="ORF">B0H63DRAFT_18555</name>
</gene>
<feature type="compositionally biased region" description="Low complexity" evidence="1">
    <location>
        <begin position="90"/>
        <end position="103"/>
    </location>
</feature>
<feature type="region of interest" description="Disordered" evidence="1">
    <location>
        <begin position="403"/>
        <end position="452"/>
    </location>
</feature>
<feature type="compositionally biased region" description="Basic residues" evidence="1">
    <location>
        <begin position="403"/>
        <end position="414"/>
    </location>
</feature>